<feature type="transmembrane region" description="Helical" evidence="8">
    <location>
        <begin position="306"/>
        <end position="336"/>
    </location>
</feature>
<dbReference type="EMBL" id="FRDJ01000001">
    <property type="protein sequence ID" value="SHN49535.1"/>
    <property type="molecule type" value="Genomic_DNA"/>
</dbReference>
<keyword evidence="3" id="KW-0813">Transport</keyword>
<comment type="subcellular location">
    <subcellularLocation>
        <location evidence="1">Cell membrane</location>
        <topology evidence="1">Multi-pass membrane protein</topology>
    </subcellularLocation>
</comment>
<dbReference type="STRING" id="1121883.SAMN02745226_00142"/>
<proteinExistence type="inferred from homology"/>
<keyword evidence="10" id="KW-1185">Reference proteome</keyword>
<dbReference type="RefSeq" id="WP_245789404.1">
    <property type="nucleotide sequence ID" value="NZ_FRDJ01000001.1"/>
</dbReference>
<keyword evidence="6 8" id="KW-1133">Transmembrane helix</keyword>
<evidence type="ECO:0000256" key="7">
    <source>
        <dbReference type="ARBA" id="ARBA00023136"/>
    </source>
</evidence>
<sequence length="355" mass="39968">MGKKSERQNKIHDERPEMTEGIAERKNGIFKNRDAVLVLIYFFVFIFFAAKVPFVVGALVLGYYFSTVLSVPYDYVLRKTNKKYLAVASYVLVVLVFVYAVVSFFPMIINQIREIVASAEKTHLNFELPKWVSELLNEVKANISSFLGSIVKYVVGIVPSLITMVMLLVVTMIGIESIRAYFGRKVNLLFVDDPKYGELFARTFFSEVKRYLRGQVLVSFISATLTTIGLYAIGVPSAFTLGVLSFIGGFFPFVGLLFTAVPMYLLAFTSRGLIGIVWLTVLLVGVNQTESWLYGPRIQGNNLKLHWFVILISIFLLGSILGFVGVLIALPILLFIRSFWRFYVLGASDMKSNAR</sequence>
<dbReference type="GO" id="GO:0005886">
    <property type="term" value="C:plasma membrane"/>
    <property type="evidence" value="ECO:0007669"/>
    <property type="project" value="UniProtKB-SubCell"/>
</dbReference>
<dbReference type="GO" id="GO:0055085">
    <property type="term" value="P:transmembrane transport"/>
    <property type="evidence" value="ECO:0007669"/>
    <property type="project" value="TreeGrafter"/>
</dbReference>
<dbReference type="InterPro" id="IPR002549">
    <property type="entry name" value="AI-2E-like"/>
</dbReference>
<evidence type="ECO:0000256" key="1">
    <source>
        <dbReference type="ARBA" id="ARBA00004651"/>
    </source>
</evidence>
<comment type="similarity">
    <text evidence="2">Belongs to the autoinducer-2 exporter (AI-2E) (TC 2.A.86) family.</text>
</comment>
<evidence type="ECO:0000313" key="9">
    <source>
        <dbReference type="EMBL" id="SHN49535.1"/>
    </source>
</evidence>
<feature type="transmembrane region" description="Helical" evidence="8">
    <location>
        <begin position="216"/>
        <end position="233"/>
    </location>
</feature>
<keyword evidence="5 8" id="KW-0812">Transmembrane</keyword>
<dbReference type="PANTHER" id="PTHR21716:SF53">
    <property type="entry name" value="PERMEASE PERM-RELATED"/>
    <property type="match status" value="1"/>
</dbReference>
<reference evidence="10" key="1">
    <citation type="submission" date="2016-12" db="EMBL/GenBank/DDBJ databases">
        <authorList>
            <person name="Varghese N."/>
            <person name="Submissions S."/>
        </authorList>
    </citation>
    <scope>NUCLEOTIDE SEQUENCE [LARGE SCALE GENOMIC DNA]</scope>
    <source>
        <strain evidence="10">DSM 13020</strain>
    </source>
</reference>
<evidence type="ECO:0000256" key="8">
    <source>
        <dbReference type="SAM" id="Phobius"/>
    </source>
</evidence>
<gene>
    <name evidence="9" type="ORF">SAMN02745226_00142</name>
</gene>
<evidence type="ECO:0000256" key="4">
    <source>
        <dbReference type="ARBA" id="ARBA00022475"/>
    </source>
</evidence>
<dbReference type="Proteomes" id="UP000184207">
    <property type="component" value="Unassembled WGS sequence"/>
</dbReference>
<evidence type="ECO:0000256" key="3">
    <source>
        <dbReference type="ARBA" id="ARBA00022448"/>
    </source>
</evidence>
<dbReference type="AlphaFoldDB" id="A0A1M7RTB6"/>
<evidence type="ECO:0000256" key="5">
    <source>
        <dbReference type="ARBA" id="ARBA00022692"/>
    </source>
</evidence>
<evidence type="ECO:0000313" key="10">
    <source>
        <dbReference type="Proteomes" id="UP000184207"/>
    </source>
</evidence>
<feature type="transmembrane region" description="Helical" evidence="8">
    <location>
        <begin position="153"/>
        <end position="175"/>
    </location>
</feature>
<feature type="transmembrane region" description="Helical" evidence="8">
    <location>
        <begin position="35"/>
        <end position="54"/>
    </location>
</feature>
<feature type="transmembrane region" description="Helical" evidence="8">
    <location>
        <begin position="60"/>
        <end position="77"/>
    </location>
</feature>
<feature type="transmembrane region" description="Helical" evidence="8">
    <location>
        <begin position="84"/>
        <end position="109"/>
    </location>
</feature>
<accession>A0A1M7RTB6</accession>
<dbReference type="Pfam" id="PF01594">
    <property type="entry name" value="AI-2E_transport"/>
    <property type="match status" value="1"/>
</dbReference>
<keyword evidence="7 8" id="KW-0472">Membrane</keyword>
<feature type="transmembrane region" description="Helical" evidence="8">
    <location>
        <begin position="239"/>
        <end position="258"/>
    </location>
</feature>
<name>A0A1M7RTB6_FERGO</name>
<dbReference type="PANTHER" id="PTHR21716">
    <property type="entry name" value="TRANSMEMBRANE PROTEIN"/>
    <property type="match status" value="1"/>
</dbReference>
<keyword evidence="4" id="KW-1003">Cell membrane</keyword>
<feature type="transmembrane region" description="Helical" evidence="8">
    <location>
        <begin position="265"/>
        <end position="286"/>
    </location>
</feature>
<evidence type="ECO:0000256" key="2">
    <source>
        <dbReference type="ARBA" id="ARBA00009773"/>
    </source>
</evidence>
<protein>
    <submittedName>
        <fullName evidence="9">Predicted PurR-regulated permease PerM</fullName>
    </submittedName>
</protein>
<organism evidence="9 10">
    <name type="scientific">Fervidobacterium gondwanense DSM 13020</name>
    <dbReference type="NCBI Taxonomy" id="1121883"/>
    <lineage>
        <taxon>Bacteria</taxon>
        <taxon>Thermotogati</taxon>
        <taxon>Thermotogota</taxon>
        <taxon>Thermotogae</taxon>
        <taxon>Thermotogales</taxon>
        <taxon>Fervidobacteriaceae</taxon>
        <taxon>Fervidobacterium</taxon>
    </lineage>
</organism>
<evidence type="ECO:0000256" key="6">
    <source>
        <dbReference type="ARBA" id="ARBA00022989"/>
    </source>
</evidence>